<reference evidence="2 3" key="1">
    <citation type="submission" date="2020-07" db="EMBL/GenBank/DDBJ databases">
        <title>Spirosoma foliorum sp. nov., isolated from the leaves on the Nejang mountain Korea, Republic of.</title>
        <authorList>
            <person name="Ho H."/>
            <person name="Lee Y.-J."/>
            <person name="Nurcahyanto D.-A."/>
            <person name="Kim S.-G."/>
        </authorList>
    </citation>
    <scope>NUCLEOTIDE SEQUENCE [LARGE SCALE GENOMIC DNA]</scope>
    <source>
        <strain evidence="2 3">PL0136</strain>
    </source>
</reference>
<gene>
    <name evidence="2" type="ORF">H3H32_36585</name>
</gene>
<dbReference type="RefSeq" id="WP_182460603.1">
    <property type="nucleotide sequence ID" value="NZ_CP059732.1"/>
</dbReference>
<accession>A0A7G5GWS4</accession>
<proteinExistence type="predicted"/>
<protein>
    <submittedName>
        <fullName evidence="2">SprB repeat-containing protein</fullName>
    </submittedName>
</protein>
<dbReference type="Proteomes" id="UP000515369">
    <property type="component" value="Chromosome"/>
</dbReference>
<dbReference type="Gene3D" id="2.60.40.740">
    <property type="match status" value="1"/>
</dbReference>
<evidence type="ECO:0000256" key="1">
    <source>
        <dbReference type="SAM" id="SignalP"/>
    </source>
</evidence>
<keyword evidence="1" id="KW-0732">Signal</keyword>
<evidence type="ECO:0000313" key="2">
    <source>
        <dbReference type="EMBL" id="QMW03316.1"/>
    </source>
</evidence>
<organism evidence="2 3">
    <name type="scientific">Spirosoma foliorum</name>
    <dbReference type="NCBI Taxonomy" id="2710596"/>
    <lineage>
        <taxon>Bacteria</taxon>
        <taxon>Pseudomonadati</taxon>
        <taxon>Bacteroidota</taxon>
        <taxon>Cytophagia</taxon>
        <taxon>Cytophagales</taxon>
        <taxon>Cytophagaceae</taxon>
        <taxon>Spirosoma</taxon>
    </lineage>
</organism>
<feature type="signal peptide" evidence="1">
    <location>
        <begin position="1"/>
        <end position="32"/>
    </location>
</feature>
<name>A0A7G5GWS4_9BACT</name>
<feature type="chain" id="PRO_5028829686" evidence="1">
    <location>
        <begin position="33"/>
        <end position="1280"/>
    </location>
</feature>
<dbReference type="InterPro" id="IPR025667">
    <property type="entry name" value="SprB_repeat"/>
</dbReference>
<dbReference type="AlphaFoldDB" id="A0A7G5GWS4"/>
<dbReference type="Pfam" id="PF13573">
    <property type="entry name" value="SprB"/>
    <property type="match status" value="7"/>
</dbReference>
<keyword evidence="3" id="KW-1185">Reference proteome</keyword>
<evidence type="ECO:0000313" key="3">
    <source>
        <dbReference type="Proteomes" id="UP000515369"/>
    </source>
</evidence>
<dbReference type="KEGG" id="sfol:H3H32_36585"/>
<sequence>MPLTFTSRHYLFVSFSCLVSFLMLGFTNASQAQNKLYMNPVKYTDRRVYTYNHICSSASQVHFTLNGQPLPAYQFFWFASGLGFIEFDFGTLKPGDVLTVSDECGSTPFSQTVTDDYVYVEVPVGQSHASNGIPPGDETAPYSRLSTPLIVGRCEPISVGAHGLHTYSLFASTNAKGTATQIGQFLINGNPLTAAGHQIAHIGYQGAVNYTIGADGSLAFDGPVQFISQQFYSGQTPLTIEYHHNGAVYSGDLDLRIGAMSFRYISNTGFAIQKATYTSAVSEKDFTGDYSHSVFKITYDGHYFRAYVDNVLVDELERFVVFDAQGGSLSNTGVLPYGSSVTFSPTQAGAGWVGVLVDGVLYTRQQLSIADDLSLNPTVINASCSGAATGQISLAVTGGKAPFQYNLNGGAYSASNTFTRLASTTYTVGVRDASGCTATRTVTVSQPPTLGITIASKTDVSCTGNTNGAVTLNPSGGTGPFQYSQNGGAYGSSASFTGLSTGVYTFSVKDVNGCTASVSTTLTTQSNLALSVVAQQNIACFGGNTGTLSVTTTGSSVGAVQYGINSGALQSTTQFTGLGAGTYTLTAEDNLCRVSLPVSLSQPPALGATATITQAIHCYNGADGAVTVAGSGGVTAYQFSADGSAYQTAANFSGLARGNYKYWVKDANGCVATTGILTLNDPTALQLTVTDRTDAGCFGGATGSLTVAASGGVSPYTYTRTGTSFGASGQFTGLVAASYTLQTKDANGCLASTSATIGQPAVLQGGLSSLQAVACSGGSDGALSLSATGGTSPYRFAQDGTSFTSTNTFRSLSEGVYTLTIRDANNCQITVPATIGYQSRLLLSIAMVKPVGCFGESTGGMTASATGSTAVGTLMYSVDGTNYQPAAQFTGLAAGNYTLHLKDNLCQVSQAFVVTQPTALTASASVMQAVACWGGSSGLNRVAASGGTTPYQYSANGTAYQSSTDFANLVVNSYTYWVKDANGCTLTTLPVSVTQPTLLQLGVSTRNDVRCFDGADGAVSLTATGGSPGYSFALPTAAYQSSAQFTGLRAASYTARVQDTHGCVTSLSIVVGQPQAPFTLAVTNRKSLTCFQDNGGQFSVAGSGGTAPYQYALNNGTLSPVGTFTSLAAGTYLLSGKDAQGCTAQLTGQTLTQPDQIVLSLLRKVDVDCEYYTRGEIQLSAVGGNGSYVFSMSGQDRRGAALTASPTADGIFKALAAGNYLITARDGAGCTGDYTVAISPRNSAIRFNVQAQPPTSCQQATGQLVVENVVGGAATVQLRN</sequence>
<dbReference type="EMBL" id="CP059732">
    <property type="protein sequence ID" value="QMW03316.1"/>
    <property type="molecule type" value="Genomic_DNA"/>
</dbReference>